<dbReference type="AlphaFoldDB" id="A0A067PH51"/>
<feature type="transmembrane region" description="Helical" evidence="1">
    <location>
        <begin position="80"/>
        <end position="101"/>
    </location>
</feature>
<dbReference type="Proteomes" id="UP000027265">
    <property type="component" value="Unassembled WGS sequence"/>
</dbReference>
<feature type="transmembrane region" description="Helical" evidence="1">
    <location>
        <begin position="113"/>
        <end position="138"/>
    </location>
</feature>
<dbReference type="GO" id="GO:0032153">
    <property type="term" value="C:cell division site"/>
    <property type="evidence" value="ECO:0007669"/>
    <property type="project" value="TreeGrafter"/>
</dbReference>
<dbReference type="HOGENOM" id="CLU_111210_0_0_1"/>
<gene>
    <name evidence="2" type="ORF">JAAARDRAFT_436867</name>
</gene>
<dbReference type="EMBL" id="KL197735">
    <property type="protein sequence ID" value="KDQ53165.1"/>
    <property type="molecule type" value="Genomic_DNA"/>
</dbReference>
<evidence type="ECO:0000313" key="3">
    <source>
        <dbReference type="Proteomes" id="UP000027265"/>
    </source>
</evidence>
<keyword evidence="1" id="KW-1133">Transmembrane helix</keyword>
<reference evidence="3" key="1">
    <citation type="journal article" date="2014" name="Proc. Natl. Acad. Sci. U.S.A.">
        <title>Extensive sampling of basidiomycete genomes demonstrates inadequacy of the white-rot/brown-rot paradigm for wood decay fungi.</title>
        <authorList>
            <person name="Riley R."/>
            <person name="Salamov A.A."/>
            <person name="Brown D.W."/>
            <person name="Nagy L.G."/>
            <person name="Floudas D."/>
            <person name="Held B.W."/>
            <person name="Levasseur A."/>
            <person name="Lombard V."/>
            <person name="Morin E."/>
            <person name="Otillar R."/>
            <person name="Lindquist E.A."/>
            <person name="Sun H."/>
            <person name="LaButti K.M."/>
            <person name="Schmutz J."/>
            <person name="Jabbour D."/>
            <person name="Luo H."/>
            <person name="Baker S.E."/>
            <person name="Pisabarro A.G."/>
            <person name="Walton J.D."/>
            <person name="Blanchette R.A."/>
            <person name="Henrissat B."/>
            <person name="Martin F."/>
            <person name="Cullen D."/>
            <person name="Hibbett D.S."/>
            <person name="Grigoriev I.V."/>
        </authorList>
    </citation>
    <scope>NUCLEOTIDE SEQUENCE [LARGE SCALE GENOMIC DNA]</scope>
    <source>
        <strain evidence="3">MUCL 33604</strain>
    </source>
</reference>
<proteinExistence type="predicted"/>
<evidence type="ECO:0008006" key="4">
    <source>
        <dbReference type="Google" id="ProtNLM"/>
    </source>
</evidence>
<dbReference type="InParanoid" id="A0A067PH51"/>
<keyword evidence="3" id="KW-1185">Reference proteome</keyword>
<dbReference type="GO" id="GO:0035838">
    <property type="term" value="C:growing cell tip"/>
    <property type="evidence" value="ECO:0007669"/>
    <property type="project" value="TreeGrafter"/>
</dbReference>
<dbReference type="InterPro" id="IPR009571">
    <property type="entry name" value="SUR7/Rim9-like_fungi"/>
</dbReference>
<sequence>MCFRNPAVNAFLLSFCATILLILTTFSTPFVSPFYFLHSSVDGGVRFGGWGWCMDSGACSSRGLGYHWESQIDHSLTYPLVFYPIAGFAVLATLSLLPILCSRSVRIYPFPAFSLLSLLAAITSFLAFLFSIILFGVASTRFHHGGYKASLGPANWMSLVAMCLWFILSLNSGCGTMCRGAFGGGGPYVTYVYPYY</sequence>
<organism evidence="2 3">
    <name type="scientific">Jaapia argillacea MUCL 33604</name>
    <dbReference type="NCBI Taxonomy" id="933084"/>
    <lineage>
        <taxon>Eukaryota</taxon>
        <taxon>Fungi</taxon>
        <taxon>Dikarya</taxon>
        <taxon>Basidiomycota</taxon>
        <taxon>Agaricomycotina</taxon>
        <taxon>Agaricomycetes</taxon>
        <taxon>Agaricomycetidae</taxon>
        <taxon>Jaapiales</taxon>
        <taxon>Jaapiaceae</taxon>
        <taxon>Jaapia</taxon>
    </lineage>
</organism>
<dbReference type="PANTHER" id="PTHR28013">
    <property type="entry name" value="PROTEIN DCV1-RELATED"/>
    <property type="match status" value="1"/>
</dbReference>
<evidence type="ECO:0000313" key="2">
    <source>
        <dbReference type="EMBL" id="KDQ53165.1"/>
    </source>
</evidence>
<keyword evidence="1" id="KW-0812">Transmembrane</keyword>
<evidence type="ECO:0000256" key="1">
    <source>
        <dbReference type="SAM" id="Phobius"/>
    </source>
</evidence>
<name>A0A067PH51_9AGAM</name>
<keyword evidence="1" id="KW-0472">Membrane</keyword>
<feature type="transmembrane region" description="Helical" evidence="1">
    <location>
        <begin position="150"/>
        <end position="170"/>
    </location>
</feature>
<dbReference type="GO" id="GO:0005886">
    <property type="term" value="C:plasma membrane"/>
    <property type="evidence" value="ECO:0007669"/>
    <property type="project" value="InterPro"/>
</dbReference>
<dbReference type="Pfam" id="PF06687">
    <property type="entry name" value="SUR7"/>
    <property type="match status" value="1"/>
</dbReference>
<dbReference type="PANTHER" id="PTHR28013:SF4">
    <property type="entry name" value="MARVEL DOMAIN-CONTAINING PROTEIN"/>
    <property type="match status" value="1"/>
</dbReference>
<dbReference type="InterPro" id="IPR051380">
    <property type="entry name" value="pH-response_reg_palI/RIM9"/>
</dbReference>
<accession>A0A067PH51</accession>
<dbReference type="OrthoDB" id="2589196at2759"/>
<protein>
    <recommendedName>
        <fullName evidence="4">MARVEL domain-containing protein</fullName>
    </recommendedName>
</protein>